<dbReference type="PANTHER" id="PTHR30346:SF17">
    <property type="entry name" value="LYSR FAMILY TRANSCRIPTIONAL REGULATOR"/>
    <property type="match status" value="1"/>
</dbReference>
<keyword evidence="4" id="KW-0804">Transcription</keyword>
<dbReference type="Gene3D" id="1.10.10.10">
    <property type="entry name" value="Winged helix-like DNA-binding domain superfamily/Winged helix DNA-binding domain"/>
    <property type="match status" value="1"/>
</dbReference>
<dbReference type="Pfam" id="PF03466">
    <property type="entry name" value="LysR_substrate"/>
    <property type="match status" value="1"/>
</dbReference>
<comment type="similarity">
    <text evidence="1">Belongs to the LysR transcriptional regulatory family.</text>
</comment>
<proteinExistence type="inferred from homology"/>
<protein>
    <submittedName>
        <fullName evidence="6">LysR family transcriptional regulator</fullName>
    </submittedName>
</protein>
<gene>
    <name evidence="6" type="ORF">BPA30113_04994</name>
</gene>
<dbReference type="GO" id="GO:0003700">
    <property type="term" value="F:DNA-binding transcription factor activity"/>
    <property type="evidence" value="ECO:0007669"/>
    <property type="project" value="InterPro"/>
</dbReference>
<keyword evidence="3" id="KW-0238">DNA-binding</keyword>
<dbReference type="InterPro" id="IPR005119">
    <property type="entry name" value="LysR_subst-bd"/>
</dbReference>
<evidence type="ECO:0000313" key="6">
    <source>
        <dbReference type="EMBL" id="VWC06213.1"/>
    </source>
</evidence>
<dbReference type="Proteomes" id="UP000494330">
    <property type="component" value="Unassembled WGS sequence"/>
</dbReference>
<evidence type="ECO:0000256" key="1">
    <source>
        <dbReference type="ARBA" id="ARBA00009437"/>
    </source>
</evidence>
<dbReference type="Pfam" id="PF00126">
    <property type="entry name" value="HTH_1"/>
    <property type="match status" value="1"/>
</dbReference>
<evidence type="ECO:0000256" key="4">
    <source>
        <dbReference type="ARBA" id="ARBA00023163"/>
    </source>
</evidence>
<evidence type="ECO:0000259" key="5">
    <source>
        <dbReference type="PROSITE" id="PS50931"/>
    </source>
</evidence>
<feature type="domain" description="HTH lysR-type" evidence="5">
    <location>
        <begin position="1"/>
        <end position="58"/>
    </location>
</feature>
<dbReference type="InterPro" id="IPR036388">
    <property type="entry name" value="WH-like_DNA-bd_sf"/>
</dbReference>
<dbReference type="PROSITE" id="PS50931">
    <property type="entry name" value="HTH_LYSR"/>
    <property type="match status" value="1"/>
</dbReference>
<dbReference type="RefSeq" id="WP_034199733.1">
    <property type="nucleotide sequence ID" value="NZ_CABVQD010000020.1"/>
</dbReference>
<dbReference type="InterPro" id="IPR000847">
    <property type="entry name" value="LysR_HTH_N"/>
</dbReference>
<evidence type="ECO:0000313" key="7">
    <source>
        <dbReference type="Proteomes" id="UP000494330"/>
    </source>
</evidence>
<evidence type="ECO:0000256" key="3">
    <source>
        <dbReference type="ARBA" id="ARBA00023125"/>
    </source>
</evidence>
<accession>A0A6J5E3N1</accession>
<dbReference type="Gene3D" id="3.40.190.10">
    <property type="entry name" value="Periplasmic binding protein-like II"/>
    <property type="match status" value="2"/>
</dbReference>
<dbReference type="SUPFAM" id="SSF53850">
    <property type="entry name" value="Periplasmic binding protein-like II"/>
    <property type="match status" value="1"/>
</dbReference>
<dbReference type="GO" id="GO:0032993">
    <property type="term" value="C:protein-DNA complex"/>
    <property type="evidence" value="ECO:0007669"/>
    <property type="project" value="TreeGrafter"/>
</dbReference>
<keyword evidence="2" id="KW-0805">Transcription regulation</keyword>
<dbReference type="SUPFAM" id="SSF46785">
    <property type="entry name" value="Winged helix' DNA-binding domain"/>
    <property type="match status" value="1"/>
</dbReference>
<dbReference type="GO" id="GO:0003677">
    <property type="term" value="F:DNA binding"/>
    <property type="evidence" value="ECO:0007669"/>
    <property type="project" value="UniProtKB-KW"/>
</dbReference>
<dbReference type="EMBL" id="CABVQD010000020">
    <property type="protein sequence ID" value="VWC06213.1"/>
    <property type="molecule type" value="Genomic_DNA"/>
</dbReference>
<dbReference type="PRINTS" id="PR00039">
    <property type="entry name" value="HTHLYSR"/>
</dbReference>
<sequence length="304" mass="33170">MDLRRLRYFVVLAETLHFGRAALRLNIAQPPLSHQIRVLEEELGARLFDRSNRHVELTAAGLALLPEARALLAQAEKASTIAARVERGELGELRIGFTSAAALTHVIPRLIFAYRRDWPGVRLSIRELTTQGQLTAMLERRLDFAFVRGTVAPDLPSAFGTVRLFEDAFVAALPPEHRCADGTTPLSVKALADEPFVMYPADSGTGAYEQVMSMCRHAGFAPNVVQEAISAATMVGLVAAGLGVALVPESFQRIEATGVVFRPLRDSQARSAMWLVFRADEISVREAAFLALAGVVKKPGRSSR</sequence>
<dbReference type="AlphaFoldDB" id="A0A6J5E3N1"/>
<dbReference type="FunFam" id="1.10.10.10:FF:000001">
    <property type="entry name" value="LysR family transcriptional regulator"/>
    <property type="match status" value="1"/>
</dbReference>
<dbReference type="PANTHER" id="PTHR30346">
    <property type="entry name" value="TRANSCRIPTIONAL DUAL REGULATOR HCAR-RELATED"/>
    <property type="match status" value="1"/>
</dbReference>
<organism evidence="6 7">
    <name type="scientific">Burkholderia paludis</name>
    <dbReference type="NCBI Taxonomy" id="1506587"/>
    <lineage>
        <taxon>Bacteria</taxon>
        <taxon>Pseudomonadati</taxon>
        <taxon>Pseudomonadota</taxon>
        <taxon>Betaproteobacteria</taxon>
        <taxon>Burkholderiales</taxon>
        <taxon>Burkholderiaceae</taxon>
        <taxon>Burkholderia</taxon>
        <taxon>Burkholderia cepacia complex</taxon>
    </lineage>
</organism>
<dbReference type="CDD" id="cd08414">
    <property type="entry name" value="PBP2_LTTR_aromatics_like"/>
    <property type="match status" value="1"/>
</dbReference>
<evidence type="ECO:0000256" key="2">
    <source>
        <dbReference type="ARBA" id="ARBA00023015"/>
    </source>
</evidence>
<keyword evidence="7" id="KW-1185">Reference proteome</keyword>
<reference evidence="6 7" key="1">
    <citation type="submission" date="2019-09" db="EMBL/GenBank/DDBJ databases">
        <authorList>
            <person name="Depoorter E."/>
        </authorList>
    </citation>
    <scope>NUCLEOTIDE SEQUENCE [LARGE SCALE GENOMIC DNA]</scope>
    <source>
        <strain evidence="6">LMG 30113</strain>
    </source>
</reference>
<name>A0A6J5E3N1_9BURK</name>
<dbReference type="InterPro" id="IPR036390">
    <property type="entry name" value="WH_DNA-bd_sf"/>
</dbReference>